<dbReference type="PANTHER" id="PTHR42951:SF4">
    <property type="entry name" value="ACYL-COENZYME A THIOESTERASE MBLAC2"/>
    <property type="match status" value="1"/>
</dbReference>
<accession>A0ABU6MIK2</accession>
<evidence type="ECO:0000313" key="3">
    <source>
        <dbReference type="Proteomes" id="UP001341444"/>
    </source>
</evidence>
<dbReference type="InterPro" id="IPR050855">
    <property type="entry name" value="NDM-1-like"/>
</dbReference>
<feature type="domain" description="Metallo-beta-lactamase" evidence="1">
    <location>
        <begin position="30"/>
        <end position="245"/>
    </location>
</feature>
<dbReference type="SMART" id="SM00849">
    <property type="entry name" value="Lactamase_B"/>
    <property type="match status" value="1"/>
</dbReference>
<gene>
    <name evidence="2" type="ORF">P4T90_15765</name>
</gene>
<dbReference type="SUPFAM" id="SSF56281">
    <property type="entry name" value="Metallo-hydrolase/oxidoreductase"/>
    <property type="match status" value="1"/>
</dbReference>
<keyword evidence="3" id="KW-1185">Reference proteome</keyword>
<dbReference type="Pfam" id="PF00753">
    <property type="entry name" value="Lactamase_B"/>
    <property type="match status" value="1"/>
</dbReference>
<proteinExistence type="predicted"/>
<reference evidence="2 3" key="1">
    <citation type="submission" date="2023-03" db="EMBL/GenBank/DDBJ databases">
        <title>Bacillus Genome Sequencing.</title>
        <authorList>
            <person name="Dunlap C."/>
        </authorList>
    </citation>
    <scope>NUCLEOTIDE SEQUENCE [LARGE SCALE GENOMIC DNA]</scope>
    <source>
        <strain evidence="2 3">B-23453</strain>
    </source>
</reference>
<dbReference type="Proteomes" id="UP001341444">
    <property type="component" value="Unassembled WGS sequence"/>
</dbReference>
<protein>
    <submittedName>
        <fullName evidence="2">MBL fold metallo-hydrolase</fullName>
    </submittedName>
</protein>
<comment type="caution">
    <text evidence="2">The sequence shown here is derived from an EMBL/GenBank/DDBJ whole genome shotgun (WGS) entry which is preliminary data.</text>
</comment>
<sequence length="308" mass="34647">MPEINSKHFRLEKIQEGVYAAIAKDGGGAAANAGIIDLGDKTIVFDTFNTQQAAGDLKEIAERITKQPVSWVVNSHWHGDHIRGNQILKNSNILASETTLQKMKENHPKRIAKQKEDISGLNHYIESLLQQSKISTDQKLEHNINFLREIALSLPTLELVLPQYTFKSEFTIYGTKRNAIISSLGTGHSECDSILYLPEDKIIFMGDLLFVETHPSIFPESNPLEWANTLNRMSKFDVKKVVPGHGPVGVTEDITKLKDYLNELITLSNTDINTEEILVPRKYKEWVSSELFIGNLRALKKAKCNPVL</sequence>
<dbReference type="CDD" id="cd16282">
    <property type="entry name" value="metallo-hydrolase-like_MBL-fold"/>
    <property type="match status" value="1"/>
</dbReference>
<dbReference type="PANTHER" id="PTHR42951">
    <property type="entry name" value="METALLO-BETA-LACTAMASE DOMAIN-CONTAINING"/>
    <property type="match status" value="1"/>
</dbReference>
<evidence type="ECO:0000313" key="2">
    <source>
        <dbReference type="EMBL" id="MED1204506.1"/>
    </source>
</evidence>
<name>A0ABU6MIK2_9BACI</name>
<organism evidence="2 3">
    <name type="scientific">Heyndrickxia acidicola</name>
    <dbReference type="NCBI Taxonomy" id="209389"/>
    <lineage>
        <taxon>Bacteria</taxon>
        <taxon>Bacillati</taxon>
        <taxon>Bacillota</taxon>
        <taxon>Bacilli</taxon>
        <taxon>Bacillales</taxon>
        <taxon>Bacillaceae</taxon>
        <taxon>Heyndrickxia</taxon>
    </lineage>
</organism>
<dbReference type="EMBL" id="JARMAB010000023">
    <property type="protein sequence ID" value="MED1204506.1"/>
    <property type="molecule type" value="Genomic_DNA"/>
</dbReference>
<evidence type="ECO:0000259" key="1">
    <source>
        <dbReference type="SMART" id="SM00849"/>
    </source>
</evidence>
<dbReference type="Gene3D" id="3.60.15.10">
    <property type="entry name" value="Ribonuclease Z/Hydroxyacylglutathione hydrolase-like"/>
    <property type="match status" value="1"/>
</dbReference>
<dbReference type="RefSeq" id="WP_066266465.1">
    <property type="nucleotide sequence ID" value="NZ_JARMAB010000023.1"/>
</dbReference>
<dbReference type="InterPro" id="IPR036866">
    <property type="entry name" value="RibonucZ/Hydroxyglut_hydro"/>
</dbReference>
<dbReference type="InterPro" id="IPR001279">
    <property type="entry name" value="Metallo-B-lactamas"/>
</dbReference>